<reference evidence="2 3" key="1">
    <citation type="submission" date="2020-04" db="EMBL/GenBank/DDBJ databases">
        <title>MicrobeNet Type strains.</title>
        <authorList>
            <person name="Nicholson A.C."/>
        </authorList>
    </citation>
    <scope>NUCLEOTIDE SEQUENCE [LARGE SCALE GENOMIC DNA]</scope>
    <source>
        <strain evidence="2 3">ATCC 700731</strain>
    </source>
</reference>
<dbReference type="InterPro" id="IPR029058">
    <property type="entry name" value="AB_hydrolase_fold"/>
</dbReference>
<evidence type="ECO:0000313" key="3">
    <source>
        <dbReference type="Proteomes" id="UP000518188"/>
    </source>
</evidence>
<dbReference type="AlphaFoldDB" id="A0A7X6MMW4"/>
<name>A0A7X6MMW4_9MYCO</name>
<dbReference type="RefSeq" id="WP_044516851.1">
    <property type="nucleotide sequence ID" value="NZ_HG322951.1"/>
</dbReference>
<dbReference type="GO" id="GO:0004806">
    <property type="term" value="F:triacylglycerol lipase activity"/>
    <property type="evidence" value="ECO:0007669"/>
    <property type="project" value="InterPro"/>
</dbReference>
<dbReference type="Proteomes" id="UP000518188">
    <property type="component" value="Unassembled WGS sequence"/>
</dbReference>
<dbReference type="SUPFAM" id="SSF53474">
    <property type="entry name" value="alpha/beta-Hydrolases"/>
    <property type="match status" value="1"/>
</dbReference>
<sequence length="449" mass="48882">MNVHPSHEQQKSTRTGPSPLLPGEDPFHEPPAGFEALPPGTVLRAREIEIALFGIVLQRVSAWQLLYRSSDLNLRPDAAVTTVLLPACADPREPRPVLAYQCAIDAVVDRHFPSYALRRGARSPGCVPQFELLVIANALRRGWAVSIADHEGRGGHFGAPREPGYRVLDGIRAATSFEPLLLHPDAPVAVWGYSGGGMASSWAVEMAPSYAPELRIVGAVLGAPVGDPGQTLLKLNGTWLAGLPTMVIAAIRHVYPALDRLLDIHVTPTGLRRLDEITTVGTIAAIKRFRYDDLDDYIDVPLADLLASPEVALVIDDLRLGMRAPTCPLLVLHPVHDQFIDVADVDGQVHRYLDAGVHVQYLRDRLSEHITLMPLSAPTALNWLTDRIDGRPLSPPGIKTVWSTAASPSGMRGLLAMAHVAIRVLMGRTLTPRSWKQHPVDVEDRQPAA</sequence>
<organism evidence="2 3">
    <name type="scientific">Mycolicibacterium septicum DSM 44393</name>
    <dbReference type="NCBI Taxonomy" id="1341646"/>
    <lineage>
        <taxon>Bacteria</taxon>
        <taxon>Bacillati</taxon>
        <taxon>Actinomycetota</taxon>
        <taxon>Actinomycetes</taxon>
        <taxon>Mycobacteriales</taxon>
        <taxon>Mycobacteriaceae</taxon>
        <taxon>Mycolicibacterium</taxon>
    </lineage>
</organism>
<feature type="region of interest" description="Disordered" evidence="1">
    <location>
        <begin position="1"/>
        <end position="34"/>
    </location>
</feature>
<dbReference type="PANTHER" id="PTHR34853:SF1">
    <property type="entry name" value="LIPASE 5"/>
    <property type="match status" value="1"/>
</dbReference>
<dbReference type="Gene3D" id="3.40.50.1820">
    <property type="entry name" value="alpha/beta hydrolase"/>
    <property type="match status" value="1"/>
</dbReference>
<proteinExistence type="predicted"/>
<accession>A0A7X6MMW4</accession>
<dbReference type="Pfam" id="PF03583">
    <property type="entry name" value="LIP"/>
    <property type="match status" value="1"/>
</dbReference>
<evidence type="ECO:0000313" key="2">
    <source>
        <dbReference type="EMBL" id="NKZ11104.1"/>
    </source>
</evidence>
<comment type="caution">
    <text evidence="2">The sequence shown here is derived from an EMBL/GenBank/DDBJ whole genome shotgun (WGS) entry which is preliminary data.</text>
</comment>
<gene>
    <name evidence="2" type="ORF">HGA11_08960</name>
</gene>
<feature type="compositionally biased region" description="Basic and acidic residues" evidence="1">
    <location>
        <begin position="1"/>
        <end position="11"/>
    </location>
</feature>
<dbReference type="PANTHER" id="PTHR34853">
    <property type="match status" value="1"/>
</dbReference>
<dbReference type="Gene3D" id="1.10.260.130">
    <property type="match status" value="1"/>
</dbReference>
<dbReference type="InterPro" id="IPR005152">
    <property type="entry name" value="Lipase_secreted"/>
</dbReference>
<dbReference type="EMBL" id="JAAXPJ010000003">
    <property type="protein sequence ID" value="NKZ11104.1"/>
    <property type="molecule type" value="Genomic_DNA"/>
</dbReference>
<protein>
    <submittedName>
        <fullName evidence="2">Lipase</fullName>
    </submittedName>
</protein>
<evidence type="ECO:0000256" key="1">
    <source>
        <dbReference type="SAM" id="MobiDB-lite"/>
    </source>
</evidence>
<dbReference type="GO" id="GO:0016042">
    <property type="term" value="P:lipid catabolic process"/>
    <property type="evidence" value="ECO:0007669"/>
    <property type="project" value="InterPro"/>
</dbReference>